<dbReference type="InterPro" id="IPR050145">
    <property type="entry name" value="Centrin_CML-like"/>
</dbReference>
<dbReference type="FunFam" id="1.10.238.10:FF:000178">
    <property type="entry name" value="Calmodulin-2 A"/>
    <property type="match status" value="1"/>
</dbReference>
<dbReference type="Proteomes" id="UP000886520">
    <property type="component" value="Chromosome 25"/>
</dbReference>
<dbReference type="PANTHER" id="PTHR23050">
    <property type="entry name" value="CALCIUM BINDING PROTEIN"/>
    <property type="match status" value="1"/>
</dbReference>
<dbReference type="PROSITE" id="PS50222">
    <property type="entry name" value="EF_HAND_2"/>
    <property type="match status" value="3"/>
</dbReference>
<gene>
    <name evidence="4" type="ORF">GOP47_0025387</name>
</gene>
<feature type="domain" description="EF-hand" evidence="3">
    <location>
        <begin position="135"/>
        <end position="170"/>
    </location>
</feature>
<feature type="domain" description="EF-hand" evidence="3">
    <location>
        <begin position="25"/>
        <end position="60"/>
    </location>
</feature>
<dbReference type="SUPFAM" id="SSF47473">
    <property type="entry name" value="EF-hand"/>
    <property type="match status" value="1"/>
</dbReference>
<dbReference type="EMBL" id="JABFUD020000025">
    <property type="protein sequence ID" value="KAI5059068.1"/>
    <property type="molecule type" value="Genomic_DNA"/>
</dbReference>
<dbReference type="AlphaFoldDB" id="A0A9D4U0J8"/>
<keyword evidence="2" id="KW-0106">Calcium</keyword>
<dbReference type="OrthoDB" id="343296at2759"/>
<comment type="caution">
    <text evidence="4">The sequence shown here is derived from an EMBL/GenBank/DDBJ whole genome shotgun (WGS) entry which is preliminary data.</text>
</comment>
<evidence type="ECO:0000256" key="1">
    <source>
        <dbReference type="ARBA" id="ARBA00022737"/>
    </source>
</evidence>
<evidence type="ECO:0000313" key="5">
    <source>
        <dbReference type="Proteomes" id="UP000886520"/>
    </source>
</evidence>
<evidence type="ECO:0000256" key="2">
    <source>
        <dbReference type="ARBA" id="ARBA00022837"/>
    </source>
</evidence>
<sequence length="170" mass="19459">MSSSTSVSARLNGKSASIKVLPTDEQRQEIREIFDLFDVDNSGTIDAEELQQAMRSLGFESRTEEIDQMIREIDANDSGSIEFEEFLQMMTGKIGERASTEEISKLFDQFFKDPKTGTVTYQYLKTAVLQLGLKITDEELWEMIAEADYDGDRQLNREEFVNIVKQTDLF</sequence>
<protein>
    <recommendedName>
        <fullName evidence="3">EF-hand domain-containing protein</fullName>
    </recommendedName>
</protein>
<dbReference type="CDD" id="cd00051">
    <property type="entry name" value="EFh"/>
    <property type="match status" value="1"/>
</dbReference>
<dbReference type="GO" id="GO:0043226">
    <property type="term" value="C:organelle"/>
    <property type="evidence" value="ECO:0007669"/>
    <property type="project" value="UniProtKB-ARBA"/>
</dbReference>
<dbReference type="Gene3D" id="1.10.238.10">
    <property type="entry name" value="EF-hand"/>
    <property type="match status" value="2"/>
</dbReference>
<dbReference type="Pfam" id="PF13833">
    <property type="entry name" value="EF-hand_8"/>
    <property type="match status" value="1"/>
</dbReference>
<dbReference type="PROSITE" id="PS00018">
    <property type="entry name" value="EF_HAND_1"/>
    <property type="match status" value="3"/>
</dbReference>
<dbReference type="InterPro" id="IPR002048">
    <property type="entry name" value="EF_hand_dom"/>
</dbReference>
<dbReference type="InterPro" id="IPR011992">
    <property type="entry name" value="EF-hand-dom_pair"/>
</dbReference>
<accession>A0A9D4U0J8</accession>
<dbReference type="GO" id="GO:0005509">
    <property type="term" value="F:calcium ion binding"/>
    <property type="evidence" value="ECO:0007669"/>
    <property type="project" value="InterPro"/>
</dbReference>
<proteinExistence type="predicted"/>
<evidence type="ECO:0000259" key="3">
    <source>
        <dbReference type="PROSITE" id="PS50222"/>
    </source>
</evidence>
<evidence type="ECO:0000313" key="4">
    <source>
        <dbReference type="EMBL" id="KAI5059068.1"/>
    </source>
</evidence>
<feature type="domain" description="EF-hand" evidence="3">
    <location>
        <begin position="61"/>
        <end position="96"/>
    </location>
</feature>
<dbReference type="InterPro" id="IPR018247">
    <property type="entry name" value="EF_Hand_1_Ca_BS"/>
</dbReference>
<keyword evidence="1" id="KW-0677">Repeat</keyword>
<organism evidence="4 5">
    <name type="scientific">Adiantum capillus-veneris</name>
    <name type="common">Maidenhair fern</name>
    <dbReference type="NCBI Taxonomy" id="13818"/>
    <lineage>
        <taxon>Eukaryota</taxon>
        <taxon>Viridiplantae</taxon>
        <taxon>Streptophyta</taxon>
        <taxon>Embryophyta</taxon>
        <taxon>Tracheophyta</taxon>
        <taxon>Polypodiopsida</taxon>
        <taxon>Polypodiidae</taxon>
        <taxon>Polypodiales</taxon>
        <taxon>Pteridineae</taxon>
        <taxon>Pteridaceae</taxon>
        <taxon>Vittarioideae</taxon>
        <taxon>Adiantum</taxon>
    </lineage>
</organism>
<name>A0A9D4U0J8_ADICA</name>
<reference evidence="4" key="1">
    <citation type="submission" date="2021-01" db="EMBL/GenBank/DDBJ databases">
        <title>Adiantum capillus-veneris genome.</title>
        <authorList>
            <person name="Fang Y."/>
            <person name="Liao Q."/>
        </authorList>
    </citation>
    <scope>NUCLEOTIDE SEQUENCE</scope>
    <source>
        <strain evidence="4">H3</strain>
        <tissue evidence="4">Leaf</tissue>
    </source>
</reference>
<dbReference type="Pfam" id="PF13499">
    <property type="entry name" value="EF-hand_7"/>
    <property type="match status" value="1"/>
</dbReference>
<keyword evidence="5" id="KW-1185">Reference proteome</keyword>
<dbReference type="SMART" id="SM00054">
    <property type="entry name" value="EFh"/>
    <property type="match status" value="3"/>
</dbReference>